<gene>
    <name evidence="1" type="ORF">TRIUR3_16351</name>
</gene>
<name>M8AQE5_TRIUA</name>
<accession>M8AQE5</accession>
<evidence type="ECO:0000313" key="1">
    <source>
        <dbReference type="EMBL" id="EMS63244.1"/>
    </source>
</evidence>
<dbReference type="EMBL" id="KD071916">
    <property type="protein sequence ID" value="EMS63244.1"/>
    <property type="molecule type" value="Genomic_DNA"/>
</dbReference>
<dbReference type="eggNOG" id="KOG1399">
    <property type="taxonomic scope" value="Eukaryota"/>
</dbReference>
<dbReference type="InterPro" id="IPR036188">
    <property type="entry name" value="FAD/NAD-bd_sf"/>
</dbReference>
<organism evidence="1">
    <name type="scientific">Triticum urartu</name>
    <name type="common">Red wild einkorn</name>
    <name type="synonym">Crithodium urartu</name>
    <dbReference type="NCBI Taxonomy" id="4572"/>
    <lineage>
        <taxon>Eukaryota</taxon>
        <taxon>Viridiplantae</taxon>
        <taxon>Streptophyta</taxon>
        <taxon>Embryophyta</taxon>
        <taxon>Tracheophyta</taxon>
        <taxon>Spermatophyta</taxon>
        <taxon>Magnoliopsida</taxon>
        <taxon>Liliopsida</taxon>
        <taxon>Poales</taxon>
        <taxon>Poaceae</taxon>
        <taxon>BOP clade</taxon>
        <taxon>Pooideae</taxon>
        <taxon>Triticodae</taxon>
        <taxon>Triticeae</taxon>
        <taxon>Triticinae</taxon>
        <taxon>Triticum</taxon>
    </lineage>
</organism>
<dbReference type="STRING" id="4572.M8AQE5"/>
<sequence>MANAPQLCFFGCHHDECGGKTKPHLVRFRSRVVAAEYVDAEPEGAADRWERWNGNGEAFGDGSGVWRLTVGDRGAGEQEPETEEVHESDFLILCIGSFSGMPNIPALSHMADEDATALVKGKRITVVGSGKLAFEIAADPTTTRSHDPQLSQPSPPHLPTLPTISDTVDGEHARLLKPGHAAALWLEFRSLNWDW</sequence>
<dbReference type="AlphaFoldDB" id="M8AQE5"/>
<proteinExistence type="predicted"/>
<dbReference type="Gene3D" id="3.50.50.60">
    <property type="entry name" value="FAD/NAD(P)-binding domain"/>
    <property type="match status" value="1"/>
</dbReference>
<dbReference type="SUPFAM" id="SSF51905">
    <property type="entry name" value="FAD/NAD(P)-binding domain"/>
    <property type="match status" value="1"/>
</dbReference>
<reference evidence="1" key="1">
    <citation type="journal article" date="2013" name="Nature">
        <title>Draft genome of the wheat A-genome progenitor Triticum urartu.</title>
        <authorList>
            <person name="Ling H.Q."/>
            <person name="Zhao S."/>
            <person name="Liu D."/>
            <person name="Wang J."/>
            <person name="Sun H."/>
            <person name="Zhang C."/>
            <person name="Fan H."/>
            <person name="Li D."/>
            <person name="Dong L."/>
            <person name="Tao Y."/>
            <person name="Gao C."/>
            <person name="Wu H."/>
            <person name="Li Y."/>
            <person name="Cui Y."/>
            <person name="Guo X."/>
            <person name="Zheng S."/>
            <person name="Wang B."/>
            <person name="Yu K."/>
            <person name="Liang Q."/>
            <person name="Yang W."/>
            <person name="Lou X."/>
            <person name="Chen J."/>
            <person name="Feng M."/>
            <person name="Jian J."/>
            <person name="Zhang X."/>
            <person name="Luo G."/>
            <person name="Jiang Y."/>
            <person name="Liu J."/>
            <person name="Wang Z."/>
            <person name="Sha Y."/>
            <person name="Zhang B."/>
            <person name="Wu H."/>
            <person name="Tang D."/>
            <person name="Shen Q."/>
            <person name="Xue P."/>
            <person name="Zou S."/>
            <person name="Wang X."/>
            <person name="Liu X."/>
            <person name="Wang F."/>
            <person name="Yang Y."/>
            <person name="An X."/>
            <person name="Dong Z."/>
            <person name="Zhang K."/>
            <person name="Zhang X."/>
            <person name="Luo M.C."/>
            <person name="Dvorak J."/>
            <person name="Tong Y."/>
            <person name="Wang J."/>
            <person name="Yang H."/>
            <person name="Li Z."/>
            <person name="Wang D."/>
            <person name="Zhang A."/>
            <person name="Wang J."/>
        </authorList>
    </citation>
    <scope>NUCLEOTIDE SEQUENCE</scope>
</reference>
<evidence type="ECO:0008006" key="2">
    <source>
        <dbReference type="Google" id="ProtNLM"/>
    </source>
</evidence>
<protein>
    <recommendedName>
        <fullName evidence="2">Flavin-containing monooxygenase</fullName>
    </recommendedName>
</protein>